<evidence type="ECO:0000313" key="3">
    <source>
        <dbReference type="Proteomes" id="UP000229307"/>
    </source>
</evidence>
<gene>
    <name evidence="2" type="ORF">COY52_04000</name>
</gene>
<reference evidence="3" key="1">
    <citation type="submission" date="2017-09" db="EMBL/GenBank/DDBJ databases">
        <title>Depth-based differentiation of microbial function through sediment-hosted aquifers and enrichment of novel symbionts in the deep terrestrial subsurface.</title>
        <authorList>
            <person name="Probst A.J."/>
            <person name="Ladd B."/>
            <person name="Jarett J.K."/>
            <person name="Geller-Mcgrath D.E."/>
            <person name="Sieber C.M.K."/>
            <person name="Emerson J.B."/>
            <person name="Anantharaman K."/>
            <person name="Thomas B.C."/>
            <person name="Malmstrom R."/>
            <person name="Stieglmeier M."/>
            <person name="Klingl A."/>
            <person name="Woyke T."/>
            <person name="Ryan C.M."/>
            <person name="Banfield J.F."/>
        </authorList>
    </citation>
    <scope>NUCLEOTIDE SEQUENCE [LARGE SCALE GENOMIC DNA]</scope>
</reference>
<proteinExistence type="predicted"/>
<protein>
    <recommendedName>
        <fullName evidence="1">DUF3786 domain-containing protein</fullName>
    </recommendedName>
</protein>
<dbReference type="EMBL" id="PFMR01000106">
    <property type="protein sequence ID" value="PIZ17542.1"/>
    <property type="molecule type" value="Genomic_DNA"/>
</dbReference>
<dbReference type="Pfam" id="PF12654">
    <property type="entry name" value="DUF3786"/>
    <property type="match status" value="1"/>
</dbReference>
<dbReference type="Proteomes" id="UP000229307">
    <property type="component" value="Unassembled WGS sequence"/>
</dbReference>
<name>A0A2M7SDE7_9BACT</name>
<accession>A0A2M7SDE7</accession>
<organism evidence="2 3">
    <name type="scientific">Candidatus Desantisbacteria bacterium CG_4_10_14_0_8_um_filter_48_22</name>
    <dbReference type="NCBI Taxonomy" id="1974543"/>
    <lineage>
        <taxon>Bacteria</taxon>
        <taxon>Candidatus Desantisiibacteriota</taxon>
    </lineage>
</organism>
<dbReference type="InterPro" id="IPR024264">
    <property type="entry name" value="DUF3786"/>
</dbReference>
<evidence type="ECO:0000259" key="1">
    <source>
        <dbReference type="Pfam" id="PF12654"/>
    </source>
</evidence>
<sequence length="199" mass="21557">METSLEITIEQLRKIDIADACRKSGADMAEDPKGDKVITLPYLGDEYLISFPGSEITLGGAKITDAGITITLLHYLITSKGTPLSGRLIDFRQIPDGNFYYPAFETIVHKPFIKAFGAEPGKFISNGISAGGLDAGLKDLSLKFIALPRVPVTTVIYKGDGEFPPDCKFLFDSSIKDYLSTEAVMKVCERLVKKLGGSG</sequence>
<comment type="caution">
    <text evidence="2">The sequence shown here is derived from an EMBL/GenBank/DDBJ whole genome shotgun (WGS) entry which is preliminary data.</text>
</comment>
<evidence type="ECO:0000313" key="2">
    <source>
        <dbReference type="EMBL" id="PIZ17542.1"/>
    </source>
</evidence>
<dbReference type="AlphaFoldDB" id="A0A2M7SDE7"/>
<feature type="domain" description="DUF3786" evidence="1">
    <location>
        <begin position="16"/>
        <end position="193"/>
    </location>
</feature>